<accession>D8PVF9</accession>
<dbReference type="EMBL" id="GL377303">
    <property type="protein sequence ID" value="EFJ00027.1"/>
    <property type="molecule type" value="Genomic_DNA"/>
</dbReference>
<dbReference type="HOGENOM" id="CLU_1469028_0_0_1"/>
<dbReference type="Gene3D" id="3.90.1590.10">
    <property type="entry name" value="glutathione-dependent formaldehyde- activating enzyme (gfa)"/>
    <property type="match status" value="1"/>
</dbReference>
<dbReference type="Proteomes" id="UP000007431">
    <property type="component" value="Unassembled WGS sequence"/>
</dbReference>
<feature type="non-terminal residue" evidence="1">
    <location>
        <position position="184"/>
    </location>
</feature>
<sequence length="184" mass="20017">MPPTVTATCMSFATQYNSPISHDSSVPPAHPTFLAAWITSPLRCRLWTGSICLTAVCFPASAVFFLVDSTEIPYHNPPPALKSYTSSPGVIRQFCGSCGSSMFYHDEKEGRDGPNGKEGLDEKEGLVHVSAGTLKELKDVKIKSQLFCENLIPGMEVGPTGEGVEMFRTREGKWEAGEESRKKG</sequence>
<reference evidence="1 2" key="1">
    <citation type="journal article" date="2010" name="Nat. Biotechnol.">
        <title>Genome sequence of the model mushroom Schizophyllum commune.</title>
        <authorList>
            <person name="Ohm R.A."/>
            <person name="de Jong J.F."/>
            <person name="Lugones L.G."/>
            <person name="Aerts A."/>
            <person name="Kothe E."/>
            <person name="Stajich J.E."/>
            <person name="de Vries R.P."/>
            <person name="Record E."/>
            <person name="Levasseur A."/>
            <person name="Baker S.E."/>
            <person name="Bartholomew K.A."/>
            <person name="Coutinho P.M."/>
            <person name="Erdmann S."/>
            <person name="Fowler T.J."/>
            <person name="Gathman A.C."/>
            <person name="Lombard V."/>
            <person name="Henrissat B."/>
            <person name="Knabe N."/>
            <person name="Kuees U."/>
            <person name="Lilly W.W."/>
            <person name="Lindquist E."/>
            <person name="Lucas S."/>
            <person name="Magnuson J.K."/>
            <person name="Piumi F."/>
            <person name="Raudaskoski M."/>
            <person name="Salamov A."/>
            <person name="Schmutz J."/>
            <person name="Schwarze F.W.M.R."/>
            <person name="vanKuyk P.A."/>
            <person name="Horton J.S."/>
            <person name="Grigoriev I.V."/>
            <person name="Woesten H.A.B."/>
        </authorList>
    </citation>
    <scope>NUCLEOTIDE SEQUENCE [LARGE SCALE GENOMIC DNA]</scope>
    <source>
        <strain evidence="2">H4-8 / FGSC 9210</strain>
    </source>
</reference>
<dbReference type="InterPro" id="IPR011057">
    <property type="entry name" value="Mss4-like_sf"/>
</dbReference>
<organism evidence="2">
    <name type="scientific">Schizophyllum commune (strain H4-8 / FGSC 9210)</name>
    <name type="common">Split gill fungus</name>
    <dbReference type="NCBI Taxonomy" id="578458"/>
    <lineage>
        <taxon>Eukaryota</taxon>
        <taxon>Fungi</taxon>
        <taxon>Dikarya</taxon>
        <taxon>Basidiomycota</taxon>
        <taxon>Agaricomycotina</taxon>
        <taxon>Agaricomycetes</taxon>
        <taxon>Agaricomycetidae</taxon>
        <taxon>Agaricales</taxon>
        <taxon>Schizophyllaceae</taxon>
        <taxon>Schizophyllum</taxon>
    </lineage>
</organism>
<dbReference type="InParanoid" id="D8PVF9"/>
<evidence type="ECO:0000313" key="2">
    <source>
        <dbReference type="Proteomes" id="UP000007431"/>
    </source>
</evidence>
<keyword evidence="2" id="KW-1185">Reference proteome</keyword>
<dbReference type="AlphaFoldDB" id="D8PVF9"/>
<dbReference type="VEuPathDB" id="FungiDB:SCHCODRAFT_02607727"/>
<proteinExistence type="predicted"/>
<dbReference type="SUPFAM" id="SSF51316">
    <property type="entry name" value="Mss4-like"/>
    <property type="match status" value="1"/>
</dbReference>
<evidence type="ECO:0000313" key="1">
    <source>
        <dbReference type="EMBL" id="EFJ00027.1"/>
    </source>
</evidence>
<protein>
    <submittedName>
        <fullName evidence="1">Uncharacterized protein</fullName>
    </submittedName>
</protein>
<gene>
    <name evidence="1" type="ORF">SCHCODRAFT_105180</name>
</gene>
<name>D8PVF9_SCHCM</name>